<gene>
    <name evidence="1" type="ORF">VIT_00s0327g00030</name>
</gene>
<dbReference type="EMBL" id="FN595788">
    <property type="protein sequence ID" value="CCB52981.1"/>
    <property type="molecule type" value="Genomic_DNA"/>
</dbReference>
<proteinExistence type="predicted"/>
<dbReference type="InParanoid" id="F6HJP7"/>
<dbReference type="Proteomes" id="UP000009183">
    <property type="component" value="Unassembled WGS sequence, unordered"/>
</dbReference>
<dbReference type="PaxDb" id="29760-VIT_00s0327g00030.t01"/>
<dbReference type="HOGENOM" id="CLU_2692873_0_0_1"/>
<dbReference type="AlphaFoldDB" id="F6HJP7"/>
<keyword evidence="2" id="KW-1185">Reference proteome</keyword>
<sequence length="74" mass="8370">MLIWPDGAFLGGHVSIPDWLSWNQNSVFESQSEIDTWQGGICKSCRLLRGRRQLQGGAFLRSKPLGEILRRVLS</sequence>
<protein>
    <submittedName>
        <fullName evidence="1">Uncharacterized protein</fullName>
    </submittedName>
</protein>
<evidence type="ECO:0000313" key="2">
    <source>
        <dbReference type="Proteomes" id="UP000009183"/>
    </source>
</evidence>
<name>F6HJP7_VITVI</name>
<reference evidence="2" key="1">
    <citation type="journal article" date="2007" name="Nature">
        <title>The grapevine genome sequence suggests ancestral hexaploidization in major angiosperm phyla.</title>
        <authorList>
            <consortium name="The French-Italian Public Consortium for Grapevine Genome Characterization."/>
            <person name="Jaillon O."/>
            <person name="Aury J.-M."/>
            <person name="Noel B."/>
            <person name="Policriti A."/>
            <person name="Clepet C."/>
            <person name="Casagrande A."/>
            <person name="Choisne N."/>
            <person name="Aubourg S."/>
            <person name="Vitulo N."/>
            <person name="Jubin C."/>
            <person name="Vezzi A."/>
            <person name="Legeai F."/>
            <person name="Hugueney P."/>
            <person name="Dasilva C."/>
            <person name="Horner D."/>
            <person name="Mica E."/>
            <person name="Jublot D."/>
            <person name="Poulain J."/>
            <person name="Bruyere C."/>
            <person name="Billault A."/>
            <person name="Segurens B."/>
            <person name="Gouyvenoux M."/>
            <person name="Ugarte E."/>
            <person name="Cattonaro F."/>
            <person name="Anthouard V."/>
            <person name="Vico V."/>
            <person name="Del Fabbro C."/>
            <person name="Alaux M."/>
            <person name="Di Gaspero G."/>
            <person name="Dumas V."/>
            <person name="Felice N."/>
            <person name="Paillard S."/>
            <person name="Juman I."/>
            <person name="Moroldo M."/>
            <person name="Scalabrin S."/>
            <person name="Canaguier A."/>
            <person name="Le Clainche I."/>
            <person name="Malacrida G."/>
            <person name="Durand E."/>
            <person name="Pesole G."/>
            <person name="Laucou V."/>
            <person name="Chatelet P."/>
            <person name="Merdinoglu D."/>
            <person name="Delledonne M."/>
            <person name="Pezzotti M."/>
            <person name="Lecharny A."/>
            <person name="Scarpelli C."/>
            <person name="Artiguenave F."/>
            <person name="Pe M.E."/>
            <person name="Valle G."/>
            <person name="Morgante M."/>
            <person name="Caboche M."/>
            <person name="Adam-Blondon A.-F."/>
            <person name="Weissenbach J."/>
            <person name="Quetier F."/>
            <person name="Wincker P."/>
        </authorList>
    </citation>
    <scope>NUCLEOTIDE SEQUENCE [LARGE SCALE GENOMIC DNA]</scope>
    <source>
        <strain evidence="2">cv. Pinot noir / PN40024</strain>
    </source>
</reference>
<accession>F6HJP7</accession>
<evidence type="ECO:0000313" key="1">
    <source>
        <dbReference type="EMBL" id="CCB52981.1"/>
    </source>
</evidence>
<organism evidence="1 2">
    <name type="scientific">Vitis vinifera</name>
    <name type="common">Grape</name>
    <dbReference type="NCBI Taxonomy" id="29760"/>
    <lineage>
        <taxon>Eukaryota</taxon>
        <taxon>Viridiplantae</taxon>
        <taxon>Streptophyta</taxon>
        <taxon>Embryophyta</taxon>
        <taxon>Tracheophyta</taxon>
        <taxon>Spermatophyta</taxon>
        <taxon>Magnoliopsida</taxon>
        <taxon>eudicotyledons</taxon>
        <taxon>Gunneridae</taxon>
        <taxon>Pentapetalae</taxon>
        <taxon>rosids</taxon>
        <taxon>Vitales</taxon>
        <taxon>Vitaceae</taxon>
        <taxon>Viteae</taxon>
        <taxon>Vitis</taxon>
    </lineage>
</organism>